<reference evidence="1 2" key="1">
    <citation type="journal article" date="2019" name="Philos. Trans. R. Soc. Lond., B, Biol. Sci.">
        <title>Ant behaviour and brain gene expression of defending hosts depend on the ecological success of the intruding social parasite.</title>
        <authorList>
            <person name="Kaur R."/>
            <person name="Stoldt M."/>
            <person name="Jongepier E."/>
            <person name="Feldmeyer B."/>
            <person name="Menzel F."/>
            <person name="Bornberg-Bauer E."/>
            <person name="Foitzik S."/>
        </authorList>
    </citation>
    <scope>NUCLEOTIDE SEQUENCE [LARGE SCALE GENOMIC DNA]</scope>
    <source>
        <tissue evidence="1">Whole body</tissue>
    </source>
</reference>
<dbReference type="Proteomes" id="UP000310200">
    <property type="component" value="Unassembled WGS sequence"/>
</dbReference>
<comment type="caution">
    <text evidence="1">The sequence shown here is derived from an EMBL/GenBank/DDBJ whole genome shotgun (WGS) entry which is preliminary data.</text>
</comment>
<protein>
    <submittedName>
        <fullName evidence="1">Uncharacterized protein</fullName>
    </submittedName>
</protein>
<accession>A0A4V6RGQ6</accession>
<sequence length="108" mass="12651">MITSRVIRNAKVPEEDKFRFRNVPIKISRVVESADSYDNKKLQVPLKKKEEIVCYDDGKKDTAVFLGLEDEVAFVIQSYYIYIKCSNPTRRKENDIIFLVVDKFDPKT</sequence>
<dbReference type="AlphaFoldDB" id="A0A4V6RGQ6"/>
<proteinExistence type="predicted"/>
<gene>
    <name evidence="1" type="ORF">DBV15_10976</name>
</gene>
<organism evidence="1 2">
    <name type="scientific">Temnothorax longispinosus</name>
    <dbReference type="NCBI Taxonomy" id="300112"/>
    <lineage>
        <taxon>Eukaryota</taxon>
        <taxon>Metazoa</taxon>
        <taxon>Ecdysozoa</taxon>
        <taxon>Arthropoda</taxon>
        <taxon>Hexapoda</taxon>
        <taxon>Insecta</taxon>
        <taxon>Pterygota</taxon>
        <taxon>Neoptera</taxon>
        <taxon>Endopterygota</taxon>
        <taxon>Hymenoptera</taxon>
        <taxon>Apocrita</taxon>
        <taxon>Aculeata</taxon>
        <taxon>Formicoidea</taxon>
        <taxon>Formicidae</taxon>
        <taxon>Myrmicinae</taxon>
        <taxon>Temnothorax</taxon>
    </lineage>
</organism>
<name>A0A4V6RGQ6_9HYME</name>
<keyword evidence="2" id="KW-1185">Reference proteome</keyword>
<evidence type="ECO:0000313" key="1">
    <source>
        <dbReference type="EMBL" id="TGZ56734.1"/>
    </source>
</evidence>
<dbReference type="EMBL" id="QBLH01000278">
    <property type="protein sequence ID" value="TGZ56734.1"/>
    <property type="molecule type" value="Genomic_DNA"/>
</dbReference>
<evidence type="ECO:0000313" key="2">
    <source>
        <dbReference type="Proteomes" id="UP000310200"/>
    </source>
</evidence>